<evidence type="ECO:0000256" key="2">
    <source>
        <dbReference type="SAM" id="Phobius"/>
    </source>
</evidence>
<accession>A0A1U7X213</accession>
<keyword evidence="2" id="KW-0812">Transmembrane</keyword>
<organism evidence="3 4">
    <name type="scientific">Nicotiana sylvestris</name>
    <name type="common">Wood tobacco</name>
    <name type="synonym">South American tobacco</name>
    <dbReference type="NCBI Taxonomy" id="4096"/>
    <lineage>
        <taxon>Eukaryota</taxon>
        <taxon>Viridiplantae</taxon>
        <taxon>Streptophyta</taxon>
        <taxon>Embryophyta</taxon>
        <taxon>Tracheophyta</taxon>
        <taxon>Spermatophyta</taxon>
        <taxon>Magnoliopsida</taxon>
        <taxon>eudicotyledons</taxon>
        <taxon>Gunneridae</taxon>
        <taxon>Pentapetalae</taxon>
        <taxon>asterids</taxon>
        <taxon>lamiids</taxon>
        <taxon>Solanales</taxon>
        <taxon>Solanaceae</taxon>
        <taxon>Nicotianoideae</taxon>
        <taxon>Nicotianeae</taxon>
        <taxon>Nicotiana</taxon>
    </lineage>
</organism>
<dbReference type="RefSeq" id="XP_009780914.1">
    <property type="nucleotide sequence ID" value="XM_009782612.1"/>
</dbReference>
<name>A0A1U7X213_NICSY</name>
<keyword evidence="2" id="KW-0472">Membrane</keyword>
<evidence type="ECO:0000256" key="1">
    <source>
        <dbReference type="ARBA" id="ARBA00044504"/>
    </source>
</evidence>
<keyword evidence="3" id="KW-1185">Reference proteome</keyword>
<protein>
    <submittedName>
        <fullName evidence="4">Uncharacterized protein LOC104229890</fullName>
    </submittedName>
</protein>
<dbReference type="Gene3D" id="1.20.1250.20">
    <property type="entry name" value="MFS general substrate transporter like domains"/>
    <property type="match status" value="1"/>
</dbReference>
<reference evidence="3" key="1">
    <citation type="journal article" date="2013" name="Genome Biol.">
        <title>Reference genomes and transcriptomes of Nicotiana sylvestris and Nicotiana tomentosiformis.</title>
        <authorList>
            <person name="Sierro N."/>
            <person name="Battey J.N."/>
            <person name="Ouadi S."/>
            <person name="Bovet L."/>
            <person name="Goepfert S."/>
            <person name="Bakaher N."/>
            <person name="Peitsch M.C."/>
            <person name="Ivanov N.V."/>
        </authorList>
    </citation>
    <scope>NUCLEOTIDE SEQUENCE [LARGE SCALE GENOMIC DNA]</scope>
</reference>
<proteinExistence type="inferred from homology"/>
<evidence type="ECO:0000313" key="3">
    <source>
        <dbReference type="Proteomes" id="UP000189701"/>
    </source>
</evidence>
<dbReference type="AlphaFoldDB" id="A0A1U7X213"/>
<sequence length="128" mass="14259">MGTYPASFCCYRHIITIYWKTASSDGCFGWDMLRKLPVGIGFLCKDYDQMSQFSATLVVTGILVFSTIFYSMGVVGAAMAIISEIFPMNIKVSAVSLAFRCVLHVHNLCRVDDSICCKDSTRDQRSDV</sequence>
<evidence type="ECO:0000313" key="4">
    <source>
        <dbReference type="RefSeq" id="XP_009780914.1"/>
    </source>
</evidence>
<comment type="similarity">
    <text evidence="1">Belongs to the major facilitator superfamily. Phosphate:H(+) symporter (TC 2.A.1.9) family.</text>
</comment>
<dbReference type="Proteomes" id="UP000189701">
    <property type="component" value="Unplaced"/>
</dbReference>
<reference evidence="4" key="2">
    <citation type="submission" date="2025-08" db="UniProtKB">
        <authorList>
            <consortium name="RefSeq"/>
        </authorList>
    </citation>
    <scope>IDENTIFICATION</scope>
    <source>
        <tissue evidence="4">Leaf</tissue>
    </source>
</reference>
<keyword evidence="2" id="KW-1133">Transmembrane helix</keyword>
<feature type="transmembrane region" description="Helical" evidence="2">
    <location>
        <begin position="57"/>
        <end position="82"/>
    </location>
</feature>
<gene>
    <name evidence="4" type="primary">LOC104229890</name>
</gene>
<dbReference type="InterPro" id="IPR036259">
    <property type="entry name" value="MFS_trans_sf"/>
</dbReference>